<keyword evidence="2" id="KW-1185">Reference proteome</keyword>
<dbReference type="EMBL" id="KQ981397">
    <property type="protein sequence ID" value="KYN41961.1"/>
    <property type="molecule type" value="Genomic_DNA"/>
</dbReference>
<evidence type="ECO:0000313" key="1">
    <source>
        <dbReference type="EMBL" id="KYN41961.1"/>
    </source>
</evidence>
<protein>
    <submittedName>
        <fullName evidence="1">Uncharacterized protein</fullName>
    </submittedName>
</protein>
<dbReference type="AlphaFoldDB" id="A0A151JZJ4"/>
<sequence length="65" mass="7418">LMKQCGQIATLVECFVSSRDEKSLIWQEIDAAFESSILMGAVVNVNYIEPRLFLEDAREIVLERV</sequence>
<evidence type="ECO:0000313" key="2">
    <source>
        <dbReference type="Proteomes" id="UP000078541"/>
    </source>
</evidence>
<organism evidence="1 2">
    <name type="scientific">Trachymyrmex septentrionalis</name>
    <dbReference type="NCBI Taxonomy" id="34720"/>
    <lineage>
        <taxon>Eukaryota</taxon>
        <taxon>Metazoa</taxon>
        <taxon>Ecdysozoa</taxon>
        <taxon>Arthropoda</taxon>
        <taxon>Hexapoda</taxon>
        <taxon>Insecta</taxon>
        <taxon>Pterygota</taxon>
        <taxon>Neoptera</taxon>
        <taxon>Endopterygota</taxon>
        <taxon>Hymenoptera</taxon>
        <taxon>Apocrita</taxon>
        <taxon>Aculeata</taxon>
        <taxon>Formicoidea</taxon>
        <taxon>Formicidae</taxon>
        <taxon>Myrmicinae</taxon>
        <taxon>Trachymyrmex</taxon>
    </lineage>
</organism>
<proteinExistence type="predicted"/>
<feature type="non-terminal residue" evidence="1">
    <location>
        <position position="1"/>
    </location>
</feature>
<accession>A0A151JZJ4</accession>
<name>A0A151JZJ4_9HYME</name>
<dbReference type="Proteomes" id="UP000078541">
    <property type="component" value="Unassembled WGS sequence"/>
</dbReference>
<reference evidence="1 2" key="1">
    <citation type="submission" date="2016-03" db="EMBL/GenBank/DDBJ databases">
        <title>Trachymyrmex septentrionalis WGS genome.</title>
        <authorList>
            <person name="Nygaard S."/>
            <person name="Hu H."/>
            <person name="Boomsma J."/>
            <person name="Zhang G."/>
        </authorList>
    </citation>
    <scope>NUCLEOTIDE SEQUENCE [LARGE SCALE GENOMIC DNA]</scope>
    <source>
        <strain evidence="1">Tsep2-gDNA-1</strain>
        <tissue evidence="1">Whole body</tissue>
    </source>
</reference>
<gene>
    <name evidence="1" type="ORF">ALC56_03612</name>
</gene>